<keyword evidence="3" id="KW-1185">Reference proteome</keyword>
<dbReference type="EMBL" id="OX459968">
    <property type="protein sequence ID" value="CAI9172413.1"/>
    <property type="molecule type" value="Genomic_DNA"/>
</dbReference>
<protein>
    <submittedName>
        <fullName evidence="2">Uncharacterized protein</fullName>
    </submittedName>
</protein>
<feature type="region of interest" description="Disordered" evidence="1">
    <location>
        <begin position="215"/>
        <end position="238"/>
    </location>
</feature>
<feature type="compositionally biased region" description="Low complexity" evidence="1">
    <location>
        <begin position="223"/>
        <end position="238"/>
    </location>
</feature>
<feature type="compositionally biased region" description="Basic and acidic residues" evidence="1">
    <location>
        <begin position="35"/>
        <end position="46"/>
    </location>
</feature>
<evidence type="ECO:0000313" key="3">
    <source>
        <dbReference type="Proteomes" id="UP001176941"/>
    </source>
</evidence>
<organism evidence="2 3">
    <name type="scientific">Rangifer tarandus platyrhynchus</name>
    <name type="common">Svalbard reindeer</name>
    <dbReference type="NCBI Taxonomy" id="3082113"/>
    <lineage>
        <taxon>Eukaryota</taxon>
        <taxon>Metazoa</taxon>
        <taxon>Chordata</taxon>
        <taxon>Craniata</taxon>
        <taxon>Vertebrata</taxon>
        <taxon>Euteleostomi</taxon>
        <taxon>Mammalia</taxon>
        <taxon>Eutheria</taxon>
        <taxon>Laurasiatheria</taxon>
        <taxon>Artiodactyla</taxon>
        <taxon>Ruminantia</taxon>
        <taxon>Pecora</taxon>
        <taxon>Cervidae</taxon>
        <taxon>Odocoileinae</taxon>
        <taxon>Rangifer</taxon>
    </lineage>
</organism>
<accession>A0ABN8ZII2</accession>
<proteinExistence type="predicted"/>
<sequence>MFGGGGAARCRRSQDFPSQVPWVRTGSGREGTQWDAKRDPVGEADRLSGGQATPGGPRAPRTLLPSETLPRRPGFGLQPLDVSSRQAEDAHRAQSPLPWGQSSWLRDPDLGLEPGDGAGDSVDTSGCGGPPGLREARPAQTVGPTLREAPFHPGATGVGDGEWGEADLLPLQAHLPPGQELHQLPQWPLRPSGPQLQAKQWTVVALRQLSPEWEPWPGHVAGRPHTLLSPRLPSHLLP</sequence>
<name>A0ABN8ZII2_RANTA</name>
<evidence type="ECO:0000256" key="1">
    <source>
        <dbReference type="SAM" id="MobiDB-lite"/>
    </source>
</evidence>
<reference evidence="2" key="1">
    <citation type="submission" date="2023-04" db="EMBL/GenBank/DDBJ databases">
        <authorList>
            <consortium name="ELIXIR-Norway"/>
        </authorList>
    </citation>
    <scope>NUCLEOTIDE SEQUENCE [LARGE SCALE GENOMIC DNA]</scope>
</reference>
<feature type="region of interest" description="Disordered" evidence="1">
    <location>
        <begin position="1"/>
        <end position="164"/>
    </location>
</feature>
<dbReference type="Proteomes" id="UP001176941">
    <property type="component" value="Chromosome 32"/>
</dbReference>
<evidence type="ECO:0000313" key="2">
    <source>
        <dbReference type="EMBL" id="CAI9172413.1"/>
    </source>
</evidence>
<gene>
    <name evidence="2" type="ORF">MRATA1EN1_LOCUS21375</name>
</gene>